<dbReference type="PANTHER" id="PTHR30461:SF23">
    <property type="entry name" value="DNA RECOMBINASE-RELATED"/>
    <property type="match status" value="1"/>
</dbReference>
<name>A0A0F8Z4J4_9ZZZZ</name>
<protein>
    <recommendedName>
        <fullName evidence="4">Resolvase/invertase-type recombinase catalytic domain-containing protein</fullName>
    </recommendedName>
</protein>
<gene>
    <name evidence="3" type="ORF">LCGC14_3079300</name>
</gene>
<dbReference type="EMBL" id="LAZR01065720">
    <property type="protein sequence ID" value="KKK54971.1"/>
    <property type="molecule type" value="Genomic_DNA"/>
</dbReference>
<dbReference type="SUPFAM" id="SSF53041">
    <property type="entry name" value="Resolvase-like"/>
    <property type="match status" value="1"/>
</dbReference>
<dbReference type="Gene3D" id="3.90.1750.20">
    <property type="entry name" value="Putative Large Serine Recombinase, Chain B, Domain 2"/>
    <property type="match status" value="1"/>
</dbReference>
<evidence type="ECO:0000259" key="2">
    <source>
        <dbReference type="PROSITE" id="PS51737"/>
    </source>
</evidence>
<dbReference type="Gene3D" id="3.40.50.1390">
    <property type="entry name" value="Resolvase, N-terminal catalytic domain"/>
    <property type="match status" value="1"/>
</dbReference>
<feature type="non-terminal residue" evidence="3">
    <location>
        <position position="262"/>
    </location>
</feature>
<dbReference type="AlphaFoldDB" id="A0A0F8Z4J4"/>
<feature type="domain" description="Recombinase" evidence="2">
    <location>
        <begin position="161"/>
        <end position="262"/>
    </location>
</feature>
<evidence type="ECO:0008006" key="4">
    <source>
        <dbReference type="Google" id="ProtNLM"/>
    </source>
</evidence>
<evidence type="ECO:0000259" key="1">
    <source>
        <dbReference type="PROSITE" id="PS51736"/>
    </source>
</evidence>
<feature type="domain" description="Resolvase/invertase-type recombinase catalytic" evidence="1">
    <location>
        <begin position="5"/>
        <end position="153"/>
    </location>
</feature>
<dbReference type="PANTHER" id="PTHR30461">
    <property type="entry name" value="DNA-INVERTASE FROM LAMBDOID PROPHAGE"/>
    <property type="match status" value="1"/>
</dbReference>
<dbReference type="PROSITE" id="PS51737">
    <property type="entry name" value="RECOMBINASE_DNA_BIND"/>
    <property type="match status" value="1"/>
</dbReference>
<dbReference type="GO" id="GO:0000150">
    <property type="term" value="F:DNA strand exchange activity"/>
    <property type="evidence" value="ECO:0007669"/>
    <property type="project" value="InterPro"/>
</dbReference>
<dbReference type="InterPro" id="IPR050639">
    <property type="entry name" value="SSR_resolvase"/>
</dbReference>
<dbReference type="InterPro" id="IPR038109">
    <property type="entry name" value="DNA_bind_recomb_sf"/>
</dbReference>
<dbReference type="InterPro" id="IPR011109">
    <property type="entry name" value="DNA_bind_recombinase_dom"/>
</dbReference>
<dbReference type="Pfam" id="PF07508">
    <property type="entry name" value="Recombinase"/>
    <property type="match status" value="1"/>
</dbReference>
<dbReference type="SMART" id="SM00857">
    <property type="entry name" value="Resolvase"/>
    <property type="match status" value="1"/>
</dbReference>
<evidence type="ECO:0000313" key="3">
    <source>
        <dbReference type="EMBL" id="KKK54971.1"/>
    </source>
</evidence>
<comment type="caution">
    <text evidence="3">The sequence shown here is derived from an EMBL/GenBank/DDBJ whole genome shotgun (WGS) entry which is preliminary data.</text>
</comment>
<organism evidence="3">
    <name type="scientific">marine sediment metagenome</name>
    <dbReference type="NCBI Taxonomy" id="412755"/>
    <lineage>
        <taxon>unclassified sequences</taxon>
        <taxon>metagenomes</taxon>
        <taxon>ecological metagenomes</taxon>
    </lineage>
</organism>
<dbReference type="GO" id="GO:0003677">
    <property type="term" value="F:DNA binding"/>
    <property type="evidence" value="ECO:0007669"/>
    <property type="project" value="InterPro"/>
</dbReference>
<dbReference type="InterPro" id="IPR006119">
    <property type="entry name" value="Resolv_N"/>
</dbReference>
<accession>A0A0F8Z4J4</accession>
<dbReference type="Pfam" id="PF00239">
    <property type="entry name" value="Resolvase"/>
    <property type="match status" value="1"/>
</dbReference>
<sequence>MTTIKAAVYTRVSTEEQAQPDKSSLDQQRERCEAYALAQGWEVAELYEDAGVSGAKAERPALDRLLADARKQEFQVVIFLKLDRFGRSQRNLHNLAFDLKEHGVAIASATEAIDTSTPSGKAFYGMLAVMAELERDQIAERMAAGRLGSARQGRFNCDQSAFGYDVKDKKLVINRAEAKVVRYIYGLYIDGGFSYRSLAARLNSEGVRTKTSTAHSTSIAGKHRGWRDSGVERLLRNPIYRGEAYFNKTKPREEWVKIPCPR</sequence>
<proteinExistence type="predicted"/>
<dbReference type="CDD" id="cd00338">
    <property type="entry name" value="Ser_Recombinase"/>
    <property type="match status" value="1"/>
</dbReference>
<reference evidence="3" key="1">
    <citation type="journal article" date="2015" name="Nature">
        <title>Complex archaea that bridge the gap between prokaryotes and eukaryotes.</title>
        <authorList>
            <person name="Spang A."/>
            <person name="Saw J.H."/>
            <person name="Jorgensen S.L."/>
            <person name="Zaremba-Niedzwiedzka K."/>
            <person name="Martijn J."/>
            <person name="Lind A.E."/>
            <person name="van Eijk R."/>
            <person name="Schleper C."/>
            <person name="Guy L."/>
            <person name="Ettema T.J."/>
        </authorList>
    </citation>
    <scope>NUCLEOTIDE SEQUENCE</scope>
</reference>
<dbReference type="InterPro" id="IPR036162">
    <property type="entry name" value="Resolvase-like_N_sf"/>
</dbReference>
<dbReference type="PROSITE" id="PS51736">
    <property type="entry name" value="RECOMBINASES_3"/>
    <property type="match status" value="1"/>
</dbReference>